<dbReference type="Proteomes" id="UP000554482">
    <property type="component" value="Unassembled WGS sequence"/>
</dbReference>
<accession>A0A7J6WWH1</accession>
<organism evidence="1 2">
    <name type="scientific">Thalictrum thalictroides</name>
    <name type="common">Rue-anemone</name>
    <name type="synonym">Anemone thalictroides</name>
    <dbReference type="NCBI Taxonomy" id="46969"/>
    <lineage>
        <taxon>Eukaryota</taxon>
        <taxon>Viridiplantae</taxon>
        <taxon>Streptophyta</taxon>
        <taxon>Embryophyta</taxon>
        <taxon>Tracheophyta</taxon>
        <taxon>Spermatophyta</taxon>
        <taxon>Magnoliopsida</taxon>
        <taxon>Ranunculales</taxon>
        <taxon>Ranunculaceae</taxon>
        <taxon>Thalictroideae</taxon>
        <taxon>Thalictrum</taxon>
    </lineage>
</organism>
<sequence>ICITKLDNTGIRIGPNFVVLKVKLQKVTVFVAVLLAIPLNLQHIMVEGDYQDSISAFSNNELSADSETHCVLES</sequence>
<comment type="caution">
    <text evidence="1">The sequence shown here is derived from an EMBL/GenBank/DDBJ whole genome shotgun (WGS) entry which is preliminary data.</text>
</comment>
<protein>
    <submittedName>
        <fullName evidence="1">Uncharacterized protein</fullName>
    </submittedName>
</protein>
<feature type="non-terminal residue" evidence="1">
    <location>
        <position position="74"/>
    </location>
</feature>
<evidence type="ECO:0000313" key="2">
    <source>
        <dbReference type="Proteomes" id="UP000554482"/>
    </source>
</evidence>
<dbReference type="AlphaFoldDB" id="A0A7J6WWH1"/>
<keyword evidence="2" id="KW-1185">Reference proteome</keyword>
<name>A0A7J6WWH1_THATH</name>
<gene>
    <name evidence="1" type="ORF">FRX31_009503</name>
</gene>
<evidence type="ECO:0000313" key="1">
    <source>
        <dbReference type="EMBL" id="KAF5200910.1"/>
    </source>
</evidence>
<proteinExistence type="predicted"/>
<feature type="non-terminal residue" evidence="1">
    <location>
        <position position="1"/>
    </location>
</feature>
<reference evidence="1 2" key="1">
    <citation type="submission" date="2020-06" db="EMBL/GenBank/DDBJ databases">
        <title>Transcriptomic and genomic resources for Thalictrum thalictroides and T. hernandezii: Facilitating candidate gene discovery in an emerging model plant lineage.</title>
        <authorList>
            <person name="Arias T."/>
            <person name="Riano-Pachon D.M."/>
            <person name="Di Stilio V.S."/>
        </authorList>
    </citation>
    <scope>NUCLEOTIDE SEQUENCE [LARGE SCALE GENOMIC DNA]</scope>
    <source>
        <strain evidence="2">cv. WT478/WT964</strain>
        <tissue evidence="1">Leaves</tissue>
    </source>
</reference>
<dbReference type="EMBL" id="JABWDY010010133">
    <property type="protein sequence ID" value="KAF5200910.1"/>
    <property type="molecule type" value="Genomic_DNA"/>
</dbReference>